<keyword evidence="3" id="KW-1185">Reference proteome</keyword>
<dbReference type="Proteomes" id="UP001630127">
    <property type="component" value="Unassembled WGS sequence"/>
</dbReference>
<feature type="chain" id="PRO_5044796682" evidence="1">
    <location>
        <begin position="25"/>
        <end position="76"/>
    </location>
</feature>
<sequence>MDLAVATLLFFNFLLLSTTTKTAASDPCASSKSDLSLIDIYAKGSPLTPQTKSLLTSPAASSWLNTILNMASSLSK</sequence>
<name>A0ABD2Z456_9GENT</name>
<dbReference type="EMBL" id="JBJUIK010000011">
    <property type="protein sequence ID" value="KAL3514259.1"/>
    <property type="molecule type" value="Genomic_DNA"/>
</dbReference>
<keyword evidence="1" id="KW-0732">Signal</keyword>
<dbReference type="AlphaFoldDB" id="A0ABD2Z456"/>
<gene>
    <name evidence="2" type="ORF">ACH5RR_026976</name>
</gene>
<reference evidence="2 3" key="1">
    <citation type="submission" date="2024-11" db="EMBL/GenBank/DDBJ databases">
        <title>A near-complete genome assembly of Cinchona calisaya.</title>
        <authorList>
            <person name="Lian D.C."/>
            <person name="Zhao X.W."/>
            <person name="Wei L."/>
        </authorList>
    </citation>
    <scope>NUCLEOTIDE SEQUENCE [LARGE SCALE GENOMIC DNA]</scope>
    <source>
        <tissue evidence="2">Nenye</tissue>
    </source>
</reference>
<proteinExistence type="predicted"/>
<organism evidence="2 3">
    <name type="scientific">Cinchona calisaya</name>
    <dbReference type="NCBI Taxonomy" id="153742"/>
    <lineage>
        <taxon>Eukaryota</taxon>
        <taxon>Viridiplantae</taxon>
        <taxon>Streptophyta</taxon>
        <taxon>Embryophyta</taxon>
        <taxon>Tracheophyta</taxon>
        <taxon>Spermatophyta</taxon>
        <taxon>Magnoliopsida</taxon>
        <taxon>eudicotyledons</taxon>
        <taxon>Gunneridae</taxon>
        <taxon>Pentapetalae</taxon>
        <taxon>asterids</taxon>
        <taxon>lamiids</taxon>
        <taxon>Gentianales</taxon>
        <taxon>Rubiaceae</taxon>
        <taxon>Cinchonoideae</taxon>
        <taxon>Cinchoneae</taxon>
        <taxon>Cinchona</taxon>
    </lineage>
</organism>
<evidence type="ECO:0000313" key="3">
    <source>
        <dbReference type="Proteomes" id="UP001630127"/>
    </source>
</evidence>
<protein>
    <submittedName>
        <fullName evidence="2">Uncharacterized protein</fullName>
    </submittedName>
</protein>
<evidence type="ECO:0000256" key="1">
    <source>
        <dbReference type="SAM" id="SignalP"/>
    </source>
</evidence>
<feature type="signal peptide" evidence="1">
    <location>
        <begin position="1"/>
        <end position="24"/>
    </location>
</feature>
<feature type="non-terminal residue" evidence="2">
    <location>
        <position position="76"/>
    </location>
</feature>
<comment type="caution">
    <text evidence="2">The sequence shown here is derived from an EMBL/GenBank/DDBJ whole genome shotgun (WGS) entry which is preliminary data.</text>
</comment>
<accession>A0ABD2Z456</accession>
<evidence type="ECO:0000313" key="2">
    <source>
        <dbReference type="EMBL" id="KAL3514259.1"/>
    </source>
</evidence>